<feature type="compositionally biased region" description="Basic and acidic residues" evidence="1">
    <location>
        <begin position="95"/>
        <end position="113"/>
    </location>
</feature>
<accession>A0A9P6T3X1</accession>
<proteinExistence type="predicted"/>
<dbReference type="EMBL" id="JAAAID010000073">
    <property type="protein sequence ID" value="KAG0023083.1"/>
    <property type="molecule type" value="Genomic_DNA"/>
</dbReference>
<feature type="region of interest" description="Disordered" evidence="1">
    <location>
        <begin position="1"/>
        <end position="141"/>
    </location>
</feature>
<feature type="compositionally biased region" description="Basic and acidic residues" evidence="1">
    <location>
        <begin position="132"/>
        <end position="141"/>
    </location>
</feature>
<protein>
    <submittedName>
        <fullName evidence="2">Uncharacterized protein</fullName>
    </submittedName>
</protein>
<evidence type="ECO:0000313" key="2">
    <source>
        <dbReference type="EMBL" id="KAG0023083.1"/>
    </source>
</evidence>
<feature type="compositionally biased region" description="Polar residues" evidence="1">
    <location>
        <begin position="42"/>
        <end position="63"/>
    </location>
</feature>
<evidence type="ECO:0000256" key="1">
    <source>
        <dbReference type="SAM" id="MobiDB-lite"/>
    </source>
</evidence>
<dbReference type="AlphaFoldDB" id="A0A9P6T3X1"/>
<organism evidence="2 3">
    <name type="scientific">Entomortierella chlamydospora</name>
    <dbReference type="NCBI Taxonomy" id="101097"/>
    <lineage>
        <taxon>Eukaryota</taxon>
        <taxon>Fungi</taxon>
        <taxon>Fungi incertae sedis</taxon>
        <taxon>Mucoromycota</taxon>
        <taxon>Mortierellomycotina</taxon>
        <taxon>Mortierellomycetes</taxon>
        <taxon>Mortierellales</taxon>
        <taxon>Mortierellaceae</taxon>
        <taxon>Entomortierella</taxon>
    </lineage>
</organism>
<keyword evidence="3" id="KW-1185">Reference proteome</keyword>
<sequence>MTLEVFPGLEVPATVHSPNVSSVPIDAPSAPKSPAIIHPSDPQMNISPSHTSPLIEQSSSPQHALSAPKGTSKVEEQSAERFNPPNLKESNSLDIAHDADHSMDKTGVDELSKDTSGQHASDSKALYPGQTDKQENESVKK</sequence>
<dbReference type="Proteomes" id="UP000703661">
    <property type="component" value="Unassembled WGS sequence"/>
</dbReference>
<gene>
    <name evidence="2" type="ORF">BGZ80_010463</name>
</gene>
<evidence type="ECO:0000313" key="3">
    <source>
        <dbReference type="Proteomes" id="UP000703661"/>
    </source>
</evidence>
<comment type="caution">
    <text evidence="2">The sequence shown here is derived from an EMBL/GenBank/DDBJ whole genome shotgun (WGS) entry which is preliminary data.</text>
</comment>
<name>A0A9P6T3X1_9FUNG</name>
<reference evidence="2" key="1">
    <citation type="journal article" date="2020" name="Fungal Divers.">
        <title>Resolving the Mortierellaceae phylogeny through synthesis of multi-gene phylogenetics and phylogenomics.</title>
        <authorList>
            <person name="Vandepol N."/>
            <person name="Liber J."/>
            <person name="Desiro A."/>
            <person name="Na H."/>
            <person name="Kennedy M."/>
            <person name="Barry K."/>
            <person name="Grigoriev I.V."/>
            <person name="Miller A.N."/>
            <person name="O'Donnell K."/>
            <person name="Stajich J.E."/>
            <person name="Bonito G."/>
        </authorList>
    </citation>
    <scope>NUCLEOTIDE SEQUENCE</scope>
    <source>
        <strain evidence="2">NRRL 2769</strain>
    </source>
</reference>